<dbReference type="Proteomes" id="UP000008237">
    <property type="component" value="Unassembled WGS sequence"/>
</dbReference>
<dbReference type="AlphaFoldDB" id="E2C1T1"/>
<name>E2C1T1_HARSA</name>
<organism evidence="2">
    <name type="scientific">Harpegnathos saltator</name>
    <name type="common">Jerdon's jumping ant</name>
    <dbReference type="NCBI Taxonomy" id="610380"/>
    <lineage>
        <taxon>Eukaryota</taxon>
        <taxon>Metazoa</taxon>
        <taxon>Ecdysozoa</taxon>
        <taxon>Arthropoda</taxon>
        <taxon>Hexapoda</taxon>
        <taxon>Insecta</taxon>
        <taxon>Pterygota</taxon>
        <taxon>Neoptera</taxon>
        <taxon>Endopterygota</taxon>
        <taxon>Hymenoptera</taxon>
        <taxon>Apocrita</taxon>
        <taxon>Aculeata</taxon>
        <taxon>Formicoidea</taxon>
        <taxon>Formicidae</taxon>
        <taxon>Ponerinae</taxon>
        <taxon>Ponerini</taxon>
        <taxon>Harpegnathos</taxon>
    </lineage>
</organism>
<proteinExistence type="predicted"/>
<keyword evidence="2" id="KW-1185">Reference proteome</keyword>
<dbReference type="InParanoid" id="E2C1T1"/>
<dbReference type="EMBL" id="GL451984">
    <property type="protein sequence ID" value="EFN78109.1"/>
    <property type="molecule type" value="Genomic_DNA"/>
</dbReference>
<evidence type="ECO:0000313" key="2">
    <source>
        <dbReference type="Proteomes" id="UP000008237"/>
    </source>
</evidence>
<accession>E2C1T1</accession>
<reference evidence="1 2" key="1">
    <citation type="journal article" date="2010" name="Science">
        <title>Genomic comparison of the ants Camponotus floridanus and Harpegnathos saltator.</title>
        <authorList>
            <person name="Bonasio R."/>
            <person name="Zhang G."/>
            <person name="Ye C."/>
            <person name="Mutti N.S."/>
            <person name="Fang X."/>
            <person name="Qin N."/>
            <person name="Donahue G."/>
            <person name="Yang P."/>
            <person name="Li Q."/>
            <person name="Li C."/>
            <person name="Zhang P."/>
            <person name="Huang Z."/>
            <person name="Berger S.L."/>
            <person name="Reinberg D."/>
            <person name="Wang J."/>
            <person name="Liebig J."/>
        </authorList>
    </citation>
    <scope>NUCLEOTIDE SEQUENCE [LARGE SCALE GENOMIC DNA]</scope>
    <source>
        <strain evidence="1 2">R22 G/1</strain>
    </source>
</reference>
<evidence type="ECO:0000313" key="1">
    <source>
        <dbReference type="EMBL" id="EFN78109.1"/>
    </source>
</evidence>
<sequence>MKTTGEVYPFLYIYQNFFKQQFCSNPHGSNVYGGEWWAGPDFSVSHASHVRADFTEVLPNSATHPIPVHIAMQRSLSSRVNDTTQGSDVIQAADWLRFRSTGRFPFVSISTVSVTPSICFAINLHSQSQLYYGSTTEMKITKATAFMSDDDSTSYYAATRQPNKAFPVFGVPGPCTTDSGGGGGGGIDPREAADVLGAHPTLNLYGTEYEDYRQFD</sequence>
<protein>
    <submittedName>
        <fullName evidence="1">Uncharacterized protein</fullName>
    </submittedName>
</protein>
<gene>
    <name evidence="1" type="ORF">EAI_16774</name>
</gene>